<dbReference type="InterPro" id="IPR035547">
    <property type="entry name" value="Phospholipase_B"/>
</dbReference>
<evidence type="ECO:0000313" key="2">
    <source>
        <dbReference type="EMBL" id="CAI8005416.1"/>
    </source>
</evidence>
<name>A0AA35R793_GEOBA</name>
<keyword evidence="3" id="KW-1185">Reference proteome</keyword>
<dbReference type="InterPro" id="IPR036514">
    <property type="entry name" value="SGNH_hydro_sf"/>
</dbReference>
<accession>A0AA35R793</accession>
<dbReference type="GO" id="GO:0006644">
    <property type="term" value="P:phospholipid metabolic process"/>
    <property type="evidence" value="ECO:0007669"/>
    <property type="project" value="TreeGrafter"/>
</dbReference>
<dbReference type="Pfam" id="PF00657">
    <property type="entry name" value="Lipase_GDSL"/>
    <property type="match status" value="1"/>
</dbReference>
<proteinExistence type="predicted"/>
<dbReference type="PANTHER" id="PTHR21325:SF31">
    <property type="entry name" value="GH22081P-RELATED"/>
    <property type="match status" value="1"/>
</dbReference>
<dbReference type="Gene3D" id="3.40.50.1110">
    <property type="entry name" value="SGNH hydrolase"/>
    <property type="match status" value="1"/>
</dbReference>
<dbReference type="CDD" id="cd01824">
    <property type="entry name" value="Phospholipase_B_like"/>
    <property type="match status" value="1"/>
</dbReference>
<dbReference type="GO" id="GO:0004620">
    <property type="term" value="F:phospholipase activity"/>
    <property type="evidence" value="ECO:0007669"/>
    <property type="project" value="InterPro"/>
</dbReference>
<dbReference type="AlphaFoldDB" id="A0AA35R793"/>
<dbReference type="InterPro" id="IPR038885">
    <property type="entry name" value="PLB1"/>
</dbReference>
<feature type="region of interest" description="Disordered" evidence="1">
    <location>
        <begin position="325"/>
        <end position="361"/>
    </location>
</feature>
<feature type="compositionally biased region" description="Polar residues" evidence="1">
    <location>
        <begin position="339"/>
        <end position="350"/>
    </location>
</feature>
<comment type="caution">
    <text evidence="2">The sequence shown here is derived from an EMBL/GenBank/DDBJ whole genome shotgun (WGS) entry which is preliminary data.</text>
</comment>
<gene>
    <name evidence="2" type="ORF">GBAR_LOCUS4214</name>
</gene>
<evidence type="ECO:0000313" key="3">
    <source>
        <dbReference type="Proteomes" id="UP001174909"/>
    </source>
</evidence>
<dbReference type="Proteomes" id="UP001174909">
    <property type="component" value="Unassembled WGS sequence"/>
</dbReference>
<dbReference type="InterPro" id="IPR001087">
    <property type="entry name" value="GDSL"/>
</dbReference>
<sequence>MWVTPCTHLSMYFYLRFIPVYYNACFCTQAGFAARSTSILNYIQEARGVSWSIGGDEGDHRACATLPNILRYFNSEVTGASFGTGGKDSDGAQLNRAVSAAKSDGIRAQAEDLVAKIKEMPGAMDKWKLVTLWIGGNDLCQQCNNEKFSPEEYYNRIYETVDYLKGELPRTLVNIPLILDVATLAEATTLVCGAVRLVACNCANGDNKEHTRERVKEYQRLVEQFDGSSFNDGDDFAVVTQPFFRGLTLPRKENGDVDMSFFALDCFHMNTLGHRAFAISLWNNMITPVTMKSETWDPYSEVIDCPNEDFPYIFTDRTMERLAAVRQSQGKEGEFNAESDPSSQEQSKTTPVGGVSDRSLE</sequence>
<organism evidence="2 3">
    <name type="scientific">Geodia barretti</name>
    <name type="common">Barrett's horny sponge</name>
    <dbReference type="NCBI Taxonomy" id="519541"/>
    <lineage>
        <taxon>Eukaryota</taxon>
        <taxon>Metazoa</taxon>
        <taxon>Porifera</taxon>
        <taxon>Demospongiae</taxon>
        <taxon>Heteroscleromorpha</taxon>
        <taxon>Tetractinellida</taxon>
        <taxon>Astrophorina</taxon>
        <taxon>Geodiidae</taxon>
        <taxon>Geodia</taxon>
    </lineage>
</organism>
<dbReference type="EMBL" id="CASHTH010000610">
    <property type="protein sequence ID" value="CAI8005416.1"/>
    <property type="molecule type" value="Genomic_DNA"/>
</dbReference>
<dbReference type="PANTHER" id="PTHR21325">
    <property type="entry name" value="PHOSPHOLIPASE B, PLB1"/>
    <property type="match status" value="1"/>
</dbReference>
<dbReference type="SUPFAM" id="SSF52266">
    <property type="entry name" value="SGNH hydrolase"/>
    <property type="match status" value="1"/>
</dbReference>
<evidence type="ECO:0000256" key="1">
    <source>
        <dbReference type="SAM" id="MobiDB-lite"/>
    </source>
</evidence>
<reference evidence="2" key="1">
    <citation type="submission" date="2023-03" db="EMBL/GenBank/DDBJ databases">
        <authorList>
            <person name="Steffen K."/>
            <person name="Cardenas P."/>
        </authorList>
    </citation>
    <scope>NUCLEOTIDE SEQUENCE</scope>
</reference>
<protein>
    <submittedName>
        <fullName evidence="2">Phospholipase B1, membrane-associated</fullName>
    </submittedName>
</protein>